<dbReference type="EMBL" id="BJXK01000007">
    <property type="protein sequence ID" value="GEM79905.1"/>
    <property type="molecule type" value="Genomic_DNA"/>
</dbReference>
<dbReference type="GO" id="GO:0003700">
    <property type="term" value="F:DNA-binding transcription factor activity"/>
    <property type="evidence" value="ECO:0007669"/>
    <property type="project" value="InterPro"/>
</dbReference>
<evidence type="ECO:0000259" key="4">
    <source>
        <dbReference type="PROSITE" id="PS01124"/>
    </source>
</evidence>
<dbReference type="RefSeq" id="WP_119010070.1">
    <property type="nucleotide sequence ID" value="NZ_BJXK01000007.1"/>
</dbReference>
<evidence type="ECO:0000256" key="1">
    <source>
        <dbReference type="ARBA" id="ARBA00023015"/>
    </source>
</evidence>
<accession>A0A511QRC5</accession>
<dbReference type="InterPro" id="IPR009057">
    <property type="entry name" value="Homeodomain-like_sf"/>
</dbReference>
<organism evidence="5 6">
    <name type="scientific">Vibrio superstes NBRC 103154</name>
    <dbReference type="NCBI Taxonomy" id="1219062"/>
    <lineage>
        <taxon>Bacteria</taxon>
        <taxon>Pseudomonadati</taxon>
        <taxon>Pseudomonadota</taxon>
        <taxon>Gammaproteobacteria</taxon>
        <taxon>Vibrionales</taxon>
        <taxon>Vibrionaceae</taxon>
        <taxon>Vibrio</taxon>
    </lineage>
</organism>
<dbReference type="GO" id="GO:0000976">
    <property type="term" value="F:transcription cis-regulatory region binding"/>
    <property type="evidence" value="ECO:0007669"/>
    <property type="project" value="TreeGrafter"/>
</dbReference>
<feature type="domain" description="HTH araC/xylS-type" evidence="4">
    <location>
        <begin position="231"/>
        <end position="328"/>
    </location>
</feature>
<comment type="caution">
    <text evidence="5">The sequence shown here is derived from an EMBL/GenBank/DDBJ whole genome shotgun (WGS) entry which is preliminary data.</text>
</comment>
<keyword evidence="3" id="KW-0804">Transcription</keyword>
<evidence type="ECO:0000256" key="3">
    <source>
        <dbReference type="ARBA" id="ARBA00023163"/>
    </source>
</evidence>
<gene>
    <name evidence="5" type="ORF">VSU01S_21500</name>
</gene>
<keyword evidence="2" id="KW-0238">DNA-binding</keyword>
<proteinExistence type="predicted"/>
<evidence type="ECO:0000256" key="2">
    <source>
        <dbReference type="ARBA" id="ARBA00023125"/>
    </source>
</evidence>
<dbReference type="SMART" id="SM00342">
    <property type="entry name" value="HTH_ARAC"/>
    <property type="match status" value="1"/>
</dbReference>
<keyword evidence="1" id="KW-0805">Transcription regulation</keyword>
<name>A0A511QRC5_9VIBR</name>
<dbReference type="AlphaFoldDB" id="A0A511QRC5"/>
<reference evidence="5 6" key="1">
    <citation type="submission" date="2019-07" db="EMBL/GenBank/DDBJ databases">
        <title>Whole genome shotgun sequence of Vibrio superstes NBRC 103154.</title>
        <authorList>
            <person name="Hosoyama A."/>
            <person name="Uohara A."/>
            <person name="Ohji S."/>
            <person name="Ichikawa N."/>
        </authorList>
    </citation>
    <scope>NUCLEOTIDE SEQUENCE [LARGE SCALE GENOMIC DNA]</scope>
    <source>
        <strain evidence="5 6">NBRC 103154</strain>
    </source>
</reference>
<dbReference type="SUPFAM" id="SSF46689">
    <property type="entry name" value="Homeodomain-like"/>
    <property type="match status" value="1"/>
</dbReference>
<dbReference type="Gene3D" id="1.10.10.60">
    <property type="entry name" value="Homeodomain-like"/>
    <property type="match status" value="1"/>
</dbReference>
<evidence type="ECO:0000313" key="6">
    <source>
        <dbReference type="Proteomes" id="UP000321113"/>
    </source>
</evidence>
<evidence type="ECO:0000313" key="5">
    <source>
        <dbReference type="EMBL" id="GEM79905.1"/>
    </source>
</evidence>
<dbReference type="PROSITE" id="PS01124">
    <property type="entry name" value="HTH_ARAC_FAMILY_2"/>
    <property type="match status" value="1"/>
</dbReference>
<dbReference type="OrthoDB" id="5582699at2"/>
<sequence length="332" mass="37762">MSSTAYHVPVTRSSYINVFVSAFTDAGLNKVKLLNENRLPADIVSDEQELIPTLSLRRLIYSAAKELGDKVTLEIIQSVFRNKAIPSVLHLFSEYSTIREALSNAESIFTLDSPGSSVYLHSEYGKSWFCRSPYNEPVDSIQWHEPFVIAYVMELIFALTQKQWVPSELKLQVVNCDLVDLLVGKQCQLYINQAHTAIYISEDILDQAISFSDNNATKPEIFAKWHTTFSDTVFDLVESYSREQNLSITEAADILGLSERTLQRKLKAESTTYRNIKDSVLYSLSCQMMQQGQNLTYIAEQLGFQNISHFSRAFRRITGVTATEYMRVLSDK</sequence>
<dbReference type="GO" id="GO:0005829">
    <property type="term" value="C:cytosol"/>
    <property type="evidence" value="ECO:0007669"/>
    <property type="project" value="TreeGrafter"/>
</dbReference>
<dbReference type="PANTHER" id="PTHR47894:SF4">
    <property type="entry name" value="HTH-TYPE TRANSCRIPTIONAL REGULATOR GADX"/>
    <property type="match status" value="1"/>
</dbReference>
<keyword evidence="6" id="KW-1185">Reference proteome</keyword>
<dbReference type="Pfam" id="PF12833">
    <property type="entry name" value="HTH_18"/>
    <property type="match status" value="1"/>
</dbReference>
<protein>
    <recommendedName>
        <fullName evidence="4">HTH araC/xylS-type domain-containing protein</fullName>
    </recommendedName>
</protein>
<dbReference type="Proteomes" id="UP000321113">
    <property type="component" value="Unassembled WGS sequence"/>
</dbReference>
<dbReference type="PANTHER" id="PTHR47894">
    <property type="entry name" value="HTH-TYPE TRANSCRIPTIONAL REGULATOR GADX"/>
    <property type="match status" value="1"/>
</dbReference>
<dbReference type="InterPro" id="IPR018060">
    <property type="entry name" value="HTH_AraC"/>
</dbReference>